<proteinExistence type="predicted"/>
<evidence type="ECO:0000313" key="2">
    <source>
        <dbReference type="EMBL" id="OWO97826.1"/>
    </source>
</evidence>
<sequence>MPSPDSQFCMERVPSIPDANLFVVCDNQSGADKTTGTVRELLPKSLVLRPAPPRPVASSLLVSTSPKRGRSPDEVAERVRSAKRSISPAKGSRRASGNCDESQRRSSIGEQSLLESLYAQLATLDFARRGGVQSSLAGHGLGRASSLRNMHMSSVVLEQVAALHVFEGAKKAANSRIINKLESMAFGAVAEHISPDINHLKCPRLDIALVWVDALTKDGSPAKPMDTYYSALCESHYEAVIVIEFYSGRENEDWPVWVSFLAKDELSQVGVVVSDIVTRQEVGAQSREALGIWLRDLAPDRYLGERGISGENMSKTLRLPLTFVYGQVQEIRKVLARISSVKIGIAGEFFETDRFLL</sequence>
<dbReference type="AlphaFoldDB" id="A0A218YS61"/>
<name>A0A218YS61_9HELO</name>
<accession>A0A218YS61</accession>
<dbReference type="InParanoid" id="A0A218YS61"/>
<feature type="region of interest" description="Disordered" evidence="1">
    <location>
        <begin position="49"/>
        <end position="106"/>
    </location>
</feature>
<evidence type="ECO:0000313" key="3">
    <source>
        <dbReference type="Proteomes" id="UP000242519"/>
    </source>
</evidence>
<gene>
    <name evidence="2" type="ORF">B2J93_9411</name>
</gene>
<keyword evidence="3" id="KW-1185">Reference proteome</keyword>
<comment type="caution">
    <text evidence="2">The sequence shown here is derived from an EMBL/GenBank/DDBJ whole genome shotgun (WGS) entry which is preliminary data.</text>
</comment>
<reference evidence="2 3" key="1">
    <citation type="submission" date="2017-04" db="EMBL/GenBank/DDBJ databases">
        <title>Draft genome sequence of Marssonina coronaria NL1: causal agent of apple blotch.</title>
        <authorList>
            <person name="Cheng Q."/>
        </authorList>
    </citation>
    <scope>NUCLEOTIDE SEQUENCE [LARGE SCALE GENOMIC DNA]</scope>
    <source>
        <strain evidence="2 3">NL1</strain>
    </source>
</reference>
<feature type="compositionally biased region" description="Basic and acidic residues" evidence="1">
    <location>
        <begin position="70"/>
        <end position="80"/>
    </location>
</feature>
<protein>
    <submittedName>
        <fullName evidence="2">Uncharacterized protein</fullName>
    </submittedName>
</protein>
<dbReference type="Proteomes" id="UP000242519">
    <property type="component" value="Unassembled WGS sequence"/>
</dbReference>
<organism evidence="2 3">
    <name type="scientific">Diplocarpon coronariae</name>
    <dbReference type="NCBI Taxonomy" id="2795749"/>
    <lineage>
        <taxon>Eukaryota</taxon>
        <taxon>Fungi</taxon>
        <taxon>Dikarya</taxon>
        <taxon>Ascomycota</taxon>
        <taxon>Pezizomycotina</taxon>
        <taxon>Leotiomycetes</taxon>
        <taxon>Helotiales</taxon>
        <taxon>Drepanopezizaceae</taxon>
        <taxon>Diplocarpon</taxon>
    </lineage>
</organism>
<evidence type="ECO:0000256" key="1">
    <source>
        <dbReference type="SAM" id="MobiDB-lite"/>
    </source>
</evidence>
<dbReference type="EMBL" id="MZNU01000423">
    <property type="protein sequence ID" value="OWO97826.1"/>
    <property type="molecule type" value="Genomic_DNA"/>
</dbReference>